<feature type="region of interest" description="Disordered" evidence="1">
    <location>
        <begin position="58"/>
        <end position="94"/>
    </location>
</feature>
<feature type="compositionally biased region" description="Polar residues" evidence="1">
    <location>
        <begin position="82"/>
        <end position="94"/>
    </location>
</feature>
<keyword evidence="3" id="KW-1185">Reference proteome</keyword>
<evidence type="ECO:0000313" key="3">
    <source>
        <dbReference type="Proteomes" id="UP001154114"/>
    </source>
</evidence>
<sequence length="104" mass="11194">MVSQIGCLHEAKQRELCRLAGSTDARCERFISLDENSSVVPNTFAQHWTISCGAACGTAPRNESSTRGSGHLTKAASPGTGRPTSNDTMHTQTSAFRELFQVSH</sequence>
<dbReference type="AlphaFoldDB" id="A0A9P0FSX2"/>
<evidence type="ECO:0000256" key="1">
    <source>
        <dbReference type="SAM" id="MobiDB-lite"/>
    </source>
</evidence>
<proteinExistence type="predicted"/>
<protein>
    <submittedName>
        <fullName evidence="2">Uncharacterized protein</fullName>
    </submittedName>
</protein>
<name>A0A9P0FSX2_CHRIL</name>
<dbReference type="EMBL" id="LR824016">
    <property type="protein sequence ID" value="CAH0584266.1"/>
    <property type="molecule type" value="Genomic_DNA"/>
</dbReference>
<gene>
    <name evidence="2" type="ORF">CINC_LOCUS2482</name>
</gene>
<evidence type="ECO:0000313" key="2">
    <source>
        <dbReference type="EMBL" id="CAH0584266.1"/>
    </source>
</evidence>
<organism evidence="2 3">
    <name type="scientific">Chrysodeixis includens</name>
    <name type="common">Soybean looper</name>
    <name type="synonym">Pseudoplusia includens</name>
    <dbReference type="NCBI Taxonomy" id="689277"/>
    <lineage>
        <taxon>Eukaryota</taxon>
        <taxon>Metazoa</taxon>
        <taxon>Ecdysozoa</taxon>
        <taxon>Arthropoda</taxon>
        <taxon>Hexapoda</taxon>
        <taxon>Insecta</taxon>
        <taxon>Pterygota</taxon>
        <taxon>Neoptera</taxon>
        <taxon>Endopterygota</taxon>
        <taxon>Lepidoptera</taxon>
        <taxon>Glossata</taxon>
        <taxon>Ditrysia</taxon>
        <taxon>Noctuoidea</taxon>
        <taxon>Noctuidae</taxon>
        <taxon>Plusiinae</taxon>
        <taxon>Chrysodeixis</taxon>
    </lineage>
</organism>
<reference evidence="2" key="1">
    <citation type="submission" date="2021-12" db="EMBL/GenBank/DDBJ databases">
        <authorList>
            <person name="King R."/>
        </authorList>
    </citation>
    <scope>NUCLEOTIDE SEQUENCE</scope>
</reference>
<accession>A0A9P0FSX2</accession>
<dbReference type="Proteomes" id="UP001154114">
    <property type="component" value="Chromosome 13"/>
</dbReference>